<evidence type="ECO:0000259" key="2">
    <source>
        <dbReference type="Pfam" id="PF01425"/>
    </source>
</evidence>
<accession>A0A3D4V4C6</accession>
<dbReference type="SUPFAM" id="SSF75304">
    <property type="entry name" value="Amidase signature (AS) enzymes"/>
    <property type="match status" value="1"/>
</dbReference>
<dbReference type="InterPro" id="IPR020556">
    <property type="entry name" value="Amidase_CS"/>
</dbReference>
<dbReference type="InterPro" id="IPR036928">
    <property type="entry name" value="AS_sf"/>
</dbReference>
<organism evidence="3 4">
    <name type="scientific">Gemmatimonas aurantiaca</name>
    <dbReference type="NCBI Taxonomy" id="173480"/>
    <lineage>
        <taxon>Bacteria</taxon>
        <taxon>Pseudomonadati</taxon>
        <taxon>Gemmatimonadota</taxon>
        <taxon>Gemmatimonadia</taxon>
        <taxon>Gemmatimonadales</taxon>
        <taxon>Gemmatimonadaceae</taxon>
        <taxon>Gemmatimonas</taxon>
    </lineage>
</organism>
<dbReference type="EMBL" id="DPIY01000002">
    <property type="protein sequence ID" value="HCT55973.1"/>
    <property type="molecule type" value="Genomic_DNA"/>
</dbReference>
<gene>
    <name evidence="3" type="ORF">DGD08_02035</name>
</gene>
<dbReference type="AlphaFoldDB" id="A0A3D4V4C6"/>
<comment type="similarity">
    <text evidence="1">Belongs to the amidase family.</text>
</comment>
<dbReference type="OMA" id="DFLTIWF"/>
<feature type="domain" description="Amidase" evidence="2">
    <location>
        <begin position="29"/>
        <end position="477"/>
    </location>
</feature>
<proteinExistence type="inferred from homology"/>
<dbReference type="InterPro" id="IPR000120">
    <property type="entry name" value="Amidase"/>
</dbReference>
<dbReference type="Pfam" id="PF01425">
    <property type="entry name" value="Amidase"/>
    <property type="match status" value="1"/>
</dbReference>
<dbReference type="InterPro" id="IPR023631">
    <property type="entry name" value="Amidase_dom"/>
</dbReference>
<dbReference type="PROSITE" id="PS00571">
    <property type="entry name" value="AMIDASES"/>
    <property type="match status" value="1"/>
</dbReference>
<evidence type="ECO:0000256" key="1">
    <source>
        <dbReference type="ARBA" id="ARBA00009199"/>
    </source>
</evidence>
<dbReference type="PANTHER" id="PTHR11895">
    <property type="entry name" value="TRANSAMIDASE"/>
    <property type="match status" value="1"/>
</dbReference>
<evidence type="ECO:0000313" key="3">
    <source>
        <dbReference type="EMBL" id="HCT55973.1"/>
    </source>
</evidence>
<dbReference type="GO" id="GO:0003824">
    <property type="term" value="F:catalytic activity"/>
    <property type="evidence" value="ECO:0007669"/>
    <property type="project" value="InterPro"/>
</dbReference>
<dbReference type="Gene3D" id="3.90.1300.10">
    <property type="entry name" value="Amidase signature (AS) domain"/>
    <property type="match status" value="1"/>
</dbReference>
<reference evidence="3 4" key="1">
    <citation type="journal article" date="2018" name="Nat. Biotechnol.">
        <title>A standardized bacterial taxonomy based on genome phylogeny substantially revises the tree of life.</title>
        <authorList>
            <person name="Parks D.H."/>
            <person name="Chuvochina M."/>
            <person name="Waite D.W."/>
            <person name="Rinke C."/>
            <person name="Skarshewski A."/>
            <person name="Chaumeil P.A."/>
            <person name="Hugenholtz P."/>
        </authorList>
    </citation>
    <scope>NUCLEOTIDE SEQUENCE [LARGE SCALE GENOMIC DNA]</scope>
    <source>
        <strain evidence="3">UBA8844</strain>
    </source>
</reference>
<dbReference type="PANTHER" id="PTHR11895:SF7">
    <property type="entry name" value="GLUTAMYL-TRNA(GLN) AMIDOTRANSFERASE SUBUNIT A, MITOCHONDRIAL"/>
    <property type="match status" value="1"/>
</dbReference>
<protein>
    <submittedName>
        <fullName evidence="3">Amidase</fullName>
    </submittedName>
</protein>
<name>A0A3D4V4C6_9BACT</name>
<dbReference type="Proteomes" id="UP000264071">
    <property type="component" value="Unassembled WGS sequence"/>
</dbReference>
<evidence type="ECO:0000313" key="4">
    <source>
        <dbReference type="Proteomes" id="UP000264071"/>
    </source>
</evidence>
<comment type="caution">
    <text evidence="3">The sequence shown here is derived from an EMBL/GenBank/DDBJ whole genome shotgun (WGS) entry which is preliminary data.</text>
</comment>
<sequence length="502" mass="53244">MALPIPEYDALDGLALADLIARRELSAAEVTEAALARIALRNPALNAVVRPLDTLARQMVANVPSDAPFAGVPMLIKDLLATIAGVPTSSGTRVLQQVIPPSDTELVARYRRAGAVFVGKTNTPEFGLTPFTESEALGPARSPWNVERTPGGSSGGSGAAVAARMVPIAHGGDGGGSLRIPASCNGVFSIKPSRGRLPMGPDIGDSWRGFVQEHVITRSVRDSAAMLDATMGEDVGTPVAMPTFNGRYLDEVSRDPGPLSIAVTSTPFFGDVVHPDCDAALTDAESLLSGLGHDVERAAPVLDGRTLARDFLTIVAAEARADIEWLGDQLRRAPRSDDVEVATWALGLVGRSFSASDYAVSVRRLQHAGRIVGAFFTRYDLLITPTVAMPPFPIGALQPSGAERFALALFGRMRLGGALRMAGLLDETAKKVFAFMPYTPLFNVTGQPAMSVPLYWNAEGLPIGTQVVGRFGEEATLFRVAGQLEQARPWATRVPPMVTDTR</sequence>